<accession>A0AAN9PZ64</accession>
<comment type="caution">
    <text evidence="1">The sequence shown here is derived from an EMBL/GenBank/DDBJ whole genome shotgun (WGS) entry which is preliminary data.</text>
</comment>
<organism evidence="1 2">
    <name type="scientific">Canavalia gladiata</name>
    <name type="common">Sword bean</name>
    <name type="synonym">Dolichos gladiatus</name>
    <dbReference type="NCBI Taxonomy" id="3824"/>
    <lineage>
        <taxon>Eukaryota</taxon>
        <taxon>Viridiplantae</taxon>
        <taxon>Streptophyta</taxon>
        <taxon>Embryophyta</taxon>
        <taxon>Tracheophyta</taxon>
        <taxon>Spermatophyta</taxon>
        <taxon>Magnoliopsida</taxon>
        <taxon>eudicotyledons</taxon>
        <taxon>Gunneridae</taxon>
        <taxon>Pentapetalae</taxon>
        <taxon>rosids</taxon>
        <taxon>fabids</taxon>
        <taxon>Fabales</taxon>
        <taxon>Fabaceae</taxon>
        <taxon>Papilionoideae</taxon>
        <taxon>50 kb inversion clade</taxon>
        <taxon>NPAAA clade</taxon>
        <taxon>indigoferoid/millettioid clade</taxon>
        <taxon>Phaseoleae</taxon>
        <taxon>Canavalia</taxon>
    </lineage>
</organism>
<evidence type="ECO:0000313" key="2">
    <source>
        <dbReference type="Proteomes" id="UP001367508"/>
    </source>
</evidence>
<evidence type="ECO:0000313" key="1">
    <source>
        <dbReference type="EMBL" id="KAK7315767.1"/>
    </source>
</evidence>
<sequence length="113" mass="12496">MKSSTTSTIFEIIQPSKPLGPIVEKGQEIGAERTEEHVNTDHSREKLWHLQGLGLLLSLSVLALLFVGETSCKGWLEDCSVHLPSSALVDSHSDPSFHLVMQHPIDWQSPQSL</sequence>
<gene>
    <name evidence="1" type="ORF">VNO77_34340</name>
</gene>
<dbReference type="Proteomes" id="UP001367508">
    <property type="component" value="Unassembled WGS sequence"/>
</dbReference>
<proteinExistence type="predicted"/>
<dbReference type="EMBL" id="JAYMYQ010000008">
    <property type="protein sequence ID" value="KAK7315767.1"/>
    <property type="molecule type" value="Genomic_DNA"/>
</dbReference>
<name>A0AAN9PZ64_CANGL</name>
<reference evidence="1 2" key="1">
    <citation type="submission" date="2024-01" db="EMBL/GenBank/DDBJ databases">
        <title>The genomes of 5 underutilized Papilionoideae crops provide insights into root nodulation and disease resistanc.</title>
        <authorList>
            <person name="Jiang F."/>
        </authorList>
    </citation>
    <scope>NUCLEOTIDE SEQUENCE [LARGE SCALE GENOMIC DNA]</scope>
    <source>
        <strain evidence="1">LVBAO_FW01</strain>
        <tissue evidence="1">Leaves</tissue>
    </source>
</reference>
<protein>
    <submittedName>
        <fullName evidence="1">Uncharacterized protein</fullName>
    </submittedName>
</protein>
<dbReference type="AlphaFoldDB" id="A0AAN9PZ64"/>
<keyword evidence="2" id="KW-1185">Reference proteome</keyword>